<evidence type="ECO:0000256" key="2">
    <source>
        <dbReference type="ARBA" id="ARBA00022723"/>
    </source>
</evidence>
<comment type="cofactor">
    <cofactor evidence="1">
        <name>Zn(2+)</name>
        <dbReference type="ChEBI" id="CHEBI:29105"/>
    </cofactor>
</comment>
<dbReference type="Proteomes" id="UP000228934">
    <property type="component" value="Unassembled WGS sequence"/>
</dbReference>
<protein>
    <recommendedName>
        <fullName evidence="4">Alcohol dehydrogenase-like C-terminal domain-containing protein</fullName>
    </recommendedName>
</protein>
<dbReference type="PANTHER" id="PTHR43880">
    <property type="entry name" value="ALCOHOL DEHYDROGENASE"/>
    <property type="match status" value="1"/>
</dbReference>
<evidence type="ECO:0000256" key="3">
    <source>
        <dbReference type="ARBA" id="ARBA00022833"/>
    </source>
</evidence>
<dbReference type="EMBL" id="KV924009">
    <property type="protein sequence ID" value="PIO39265.1"/>
    <property type="molecule type" value="Genomic_DNA"/>
</dbReference>
<keyword evidence="3" id="KW-0862">Zinc</keyword>
<accession>A0A2G9SGN4</accession>
<feature type="domain" description="Alcohol dehydrogenase-like C-terminal" evidence="4">
    <location>
        <begin position="2"/>
        <end position="67"/>
    </location>
</feature>
<dbReference type="SUPFAM" id="SSF51735">
    <property type="entry name" value="NAD(P)-binding Rossmann-fold domains"/>
    <property type="match status" value="1"/>
</dbReference>
<organism evidence="5 6">
    <name type="scientific">Aquarana catesbeiana</name>
    <name type="common">American bullfrog</name>
    <name type="synonym">Rana catesbeiana</name>
    <dbReference type="NCBI Taxonomy" id="8400"/>
    <lineage>
        <taxon>Eukaryota</taxon>
        <taxon>Metazoa</taxon>
        <taxon>Chordata</taxon>
        <taxon>Craniata</taxon>
        <taxon>Vertebrata</taxon>
        <taxon>Euteleostomi</taxon>
        <taxon>Amphibia</taxon>
        <taxon>Batrachia</taxon>
        <taxon>Anura</taxon>
        <taxon>Neobatrachia</taxon>
        <taxon>Ranoidea</taxon>
        <taxon>Ranidae</taxon>
        <taxon>Aquarana</taxon>
    </lineage>
</organism>
<keyword evidence="2" id="KW-0479">Metal-binding</keyword>
<dbReference type="AlphaFoldDB" id="A0A2G9SGN4"/>
<keyword evidence="6" id="KW-1185">Reference proteome</keyword>
<evidence type="ECO:0000259" key="4">
    <source>
        <dbReference type="Pfam" id="PF00107"/>
    </source>
</evidence>
<evidence type="ECO:0000313" key="5">
    <source>
        <dbReference type="EMBL" id="PIO39265.1"/>
    </source>
</evidence>
<evidence type="ECO:0000256" key="1">
    <source>
        <dbReference type="ARBA" id="ARBA00001947"/>
    </source>
</evidence>
<dbReference type="InterPro" id="IPR036291">
    <property type="entry name" value="NAD(P)-bd_dom_sf"/>
</dbReference>
<dbReference type="GO" id="GO:0005829">
    <property type="term" value="C:cytosol"/>
    <property type="evidence" value="ECO:0007669"/>
    <property type="project" value="TreeGrafter"/>
</dbReference>
<evidence type="ECO:0000313" key="6">
    <source>
        <dbReference type="Proteomes" id="UP000228934"/>
    </source>
</evidence>
<dbReference type="Gene3D" id="3.40.50.720">
    <property type="entry name" value="NAD(P)-binding Rossmann-like Domain"/>
    <property type="match status" value="1"/>
</dbReference>
<dbReference type="OrthoDB" id="417550at2759"/>
<dbReference type="Pfam" id="PF00107">
    <property type="entry name" value="ADH_zinc_N"/>
    <property type="match status" value="1"/>
</dbReference>
<reference evidence="6" key="1">
    <citation type="journal article" date="2017" name="Nat. Commun.">
        <title>The North American bullfrog draft genome provides insight into hormonal regulation of long noncoding RNA.</title>
        <authorList>
            <person name="Hammond S.A."/>
            <person name="Warren R.L."/>
            <person name="Vandervalk B.P."/>
            <person name="Kucuk E."/>
            <person name="Khan H."/>
            <person name="Gibb E.A."/>
            <person name="Pandoh P."/>
            <person name="Kirk H."/>
            <person name="Zhao Y."/>
            <person name="Jones M."/>
            <person name="Mungall A.J."/>
            <person name="Coope R."/>
            <person name="Pleasance S."/>
            <person name="Moore R.A."/>
            <person name="Holt R.A."/>
            <person name="Round J.M."/>
            <person name="Ohora S."/>
            <person name="Walle B.V."/>
            <person name="Veldhoen N."/>
            <person name="Helbing C.C."/>
            <person name="Birol I."/>
        </authorList>
    </citation>
    <scope>NUCLEOTIDE SEQUENCE [LARGE SCALE GENOMIC DNA]</scope>
</reference>
<dbReference type="InterPro" id="IPR013149">
    <property type="entry name" value="ADH-like_C"/>
</dbReference>
<dbReference type="GO" id="GO:0042573">
    <property type="term" value="P:retinoic acid metabolic process"/>
    <property type="evidence" value="ECO:0007669"/>
    <property type="project" value="TreeGrafter"/>
</dbReference>
<name>A0A2G9SGN4_AQUCT</name>
<dbReference type="PANTHER" id="PTHR43880:SF67">
    <property type="entry name" value="ALCOHOL DEHYDROGENASE 1B"/>
    <property type="match status" value="1"/>
</dbReference>
<dbReference type="GO" id="GO:0008270">
    <property type="term" value="F:zinc ion binding"/>
    <property type="evidence" value="ECO:0007669"/>
    <property type="project" value="TreeGrafter"/>
</dbReference>
<sequence>MEMTGDGVHYSFECIGNTNVMVAALECTHPGYGTSVVIGEAPQNTNITFDPLLLLTGRTWKGSFIGGTIYYKT</sequence>
<dbReference type="GO" id="GO:0004745">
    <property type="term" value="F:all-trans-retinol dehydrogenase (NAD+) activity"/>
    <property type="evidence" value="ECO:0007669"/>
    <property type="project" value="TreeGrafter"/>
</dbReference>
<dbReference type="GO" id="GO:0042572">
    <property type="term" value="P:retinol metabolic process"/>
    <property type="evidence" value="ECO:0007669"/>
    <property type="project" value="TreeGrafter"/>
</dbReference>
<gene>
    <name evidence="5" type="ORF">AB205_0105080</name>
</gene>
<proteinExistence type="predicted"/>